<evidence type="ECO:0000313" key="1">
    <source>
        <dbReference type="EMBL" id="XAI70589.1"/>
    </source>
</evidence>
<evidence type="ECO:0008006" key="2">
    <source>
        <dbReference type="Google" id="ProtNLM"/>
    </source>
</evidence>
<name>A0AAU6W388_9VIRU</name>
<dbReference type="EMBL" id="PP179325">
    <property type="protein sequence ID" value="XAI70589.1"/>
    <property type="molecule type" value="Genomic_DNA"/>
</dbReference>
<protein>
    <recommendedName>
        <fullName evidence="2">Tail protein</fullName>
    </recommendedName>
</protein>
<accession>A0AAU6W388</accession>
<sequence length="363" mass="39820">MTTIVAGSPAKFIVTVLKDGKPVALEPDISMRVLSMTGRTVLVETRVLDPDQPGSSFEDGLVAISLDAAETGALPPGNSLLVLSGPFGLHRFKLNIETLFESTRNSLFIRDLVIDEIRGDRLMSAAAGVLQGIDVSDDYLWEKVRAAESEMAHTLRVPLVPTHFFAYRPTDAQIAELDGMAWDIDPPYDYSPDMFQGDQWGFIVTRQRPIIDVKHLRFAYPSQDKGFLDIPVDWIRYDAKAGHIRIVPSSPAVFMSMSAFIMTALTGGRSIPFMMQLEYSAGLVDAETKFPELLDAIKKMAVLKIVGDAFLPKSGSISGDGLSESISIDMEEYQGTIDHIINGPKDSNGGLMTKIHGIRLVIM</sequence>
<organism evidence="1">
    <name type="scientific">Pseudomonas phage Touem01</name>
    <dbReference type="NCBI Taxonomy" id="3138548"/>
    <lineage>
        <taxon>Viruses</taxon>
    </lineage>
</organism>
<gene>
    <name evidence="1" type="ORF">Touem01_00060</name>
</gene>
<reference evidence="1" key="1">
    <citation type="journal article" date="2024" name="J. Gen. Virol.">
        <title>Novel phages of Pseudomonas syringae unveil numerous potential auxiliary metabolic genes.</title>
        <authorList>
            <person name="Feltin C."/>
            <person name="Garneau J.R."/>
            <person name="Morris C.E."/>
            <person name="Berard A."/>
            <person name="Torres-Barcelo C."/>
        </authorList>
    </citation>
    <scope>NUCLEOTIDE SEQUENCE</scope>
</reference>
<proteinExistence type="predicted"/>